<organism evidence="13">
    <name type="scientific">Soboliphyme baturini</name>
    <dbReference type="NCBI Taxonomy" id="241478"/>
    <lineage>
        <taxon>Eukaryota</taxon>
        <taxon>Metazoa</taxon>
        <taxon>Ecdysozoa</taxon>
        <taxon>Nematoda</taxon>
        <taxon>Enoplea</taxon>
        <taxon>Dorylaimia</taxon>
        <taxon>Dioctophymatida</taxon>
        <taxon>Dioctophymatoidea</taxon>
        <taxon>Soboliphymatidae</taxon>
        <taxon>Soboliphyme</taxon>
    </lineage>
</organism>
<evidence type="ECO:0000256" key="1">
    <source>
        <dbReference type="ARBA" id="ARBA00004123"/>
    </source>
</evidence>
<evidence type="ECO:0000256" key="9">
    <source>
        <dbReference type="ARBA" id="ARBA00023328"/>
    </source>
</evidence>
<dbReference type="Proteomes" id="UP000270296">
    <property type="component" value="Unassembled WGS sequence"/>
</dbReference>
<dbReference type="GO" id="GO:0005634">
    <property type="term" value="C:nucleus"/>
    <property type="evidence" value="ECO:0007669"/>
    <property type="project" value="UniProtKB-SubCell"/>
</dbReference>
<dbReference type="GO" id="GO:0000444">
    <property type="term" value="C:MIS12/MIND type complex"/>
    <property type="evidence" value="ECO:0007669"/>
    <property type="project" value="InterPro"/>
</dbReference>
<protein>
    <submittedName>
        <fullName evidence="11 13">Uncharacterized protein</fullName>
    </submittedName>
</protein>
<keyword evidence="8" id="KW-0131">Cell cycle</keyword>
<keyword evidence="12" id="KW-1185">Reference proteome</keyword>
<dbReference type="InterPro" id="IPR007128">
    <property type="entry name" value="PMF1/Nnf1"/>
</dbReference>
<keyword evidence="3" id="KW-0158">Chromosome</keyword>
<evidence type="ECO:0000256" key="8">
    <source>
        <dbReference type="ARBA" id="ARBA00023306"/>
    </source>
</evidence>
<dbReference type="Pfam" id="PF03980">
    <property type="entry name" value="Nnf1"/>
    <property type="match status" value="1"/>
</dbReference>
<evidence type="ECO:0000313" key="13">
    <source>
        <dbReference type="WBParaSite" id="SBAD_0000281101-mRNA-1"/>
    </source>
</evidence>
<feature type="region of interest" description="Disordered" evidence="10">
    <location>
        <begin position="1"/>
        <end position="39"/>
    </location>
</feature>
<dbReference type="AlphaFoldDB" id="A0A183IGD7"/>
<comment type="subcellular location">
    <subcellularLocation>
        <location evidence="2">Chromosome</location>
        <location evidence="2">Centromere</location>
        <location evidence="2">Kinetochore</location>
    </subcellularLocation>
    <subcellularLocation>
        <location evidence="1">Nucleus</location>
    </subcellularLocation>
</comment>
<evidence type="ECO:0000256" key="6">
    <source>
        <dbReference type="ARBA" id="ARBA00022838"/>
    </source>
</evidence>
<keyword evidence="5" id="KW-0498">Mitosis</keyword>
<evidence type="ECO:0000313" key="11">
    <source>
        <dbReference type="EMBL" id="VDO98570.1"/>
    </source>
</evidence>
<evidence type="ECO:0000256" key="2">
    <source>
        <dbReference type="ARBA" id="ARBA00004629"/>
    </source>
</evidence>
<evidence type="ECO:0000256" key="7">
    <source>
        <dbReference type="ARBA" id="ARBA00023242"/>
    </source>
</evidence>
<reference evidence="11 12" key="2">
    <citation type="submission" date="2018-11" db="EMBL/GenBank/DDBJ databases">
        <authorList>
            <consortium name="Pathogen Informatics"/>
        </authorList>
    </citation>
    <scope>NUCLEOTIDE SEQUENCE [LARGE SCALE GENOMIC DNA]</scope>
</reference>
<evidence type="ECO:0000256" key="10">
    <source>
        <dbReference type="SAM" id="MobiDB-lite"/>
    </source>
</evidence>
<feature type="compositionally biased region" description="Low complexity" evidence="10">
    <location>
        <begin position="13"/>
        <end position="28"/>
    </location>
</feature>
<keyword evidence="7" id="KW-0539">Nucleus</keyword>
<keyword evidence="6" id="KW-0995">Kinetochore</keyword>
<evidence type="ECO:0000256" key="5">
    <source>
        <dbReference type="ARBA" id="ARBA00022776"/>
    </source>
</evidence>
<gene>
    <name evidence="11" type="ORF">SBAD_LOCUS2681</name>
</gene>
<name>A0A183IGD7_9BILA</name>
<keyword evidence="9" id="KW-0137">Centromere</keyword>
<proteinExistence type="predicted"/>
<dbReference type="EMBL" id="UZAM01007350">
    <property type="protein sequence ID" value="VDO98570.1"/>
    <property type="molecule type" value="Genomic_DNA"/>
</dbReference>
<evidence type="ECO:0000256" key="4">
    <source>
        <dbReference type="ARBA" id="ARBA00022618"/>
    </source>
</evidence>
<dbReference type="WBParaSite" id="SBAD_0000281101-mRNA-1">
    <property type="protein sequence ID" value="SBAD_0000281101-mRNA-1"/>
    <property type="gene ID" value="SBAD_0000281101"/>
</dbReference>
<evidence type="ECO:0000256" key="3">
    <source>
        <dbReference type="ARBA" id="ARBA00022454"/>
    </source>
</evidence>
<keyword evidence="4" id="KW-0132">Cell division</keyword>
<dbReference type="GO" id="GO:0051301">
    <property type="term" value="P:cell division"/>
    <property type="evidence" value="ECO:0007669"/>
    <property type="project" value="UniProtKB-KW"/>
</dbReference>
<sequence length="221" mass="25289">MKRCEPNIEMCDSEVGPSSSSTNPSAGSDIVSNAAKRPKKTQRRRFEMFLNAVDRFISRLSMSIRISTCRRRLENSGAIVGADGMVSMRELELLHREMTQDLQRNCNERLEELISGCELAEALNNADELVLKAAITNPKNESKWRFTGHPWVDLRPYRCRALVRQRDFVRDQLAELAKTKELLCTSVRARRERLATMRSDFDSLHQEVKQLFASLVPDDTS</sequence>
<reference evidence="13" key="1">
    <citation type="submission" date="2016-06" db="UniProtKB">
        <authorList>
            <consortium name="WormBaseParasite"/>
        </authorList>
    </citation>
    <scope>IDENTIFICATION</scope>
</reference>
<accession>A0A183IGD7</accession>
<evidence type="ECO:0000313" key="12">
    <source>
        <dbReference type="Proteomes" id="UP000270296"/>
    </source>
</evidence>